<gene>
    <name evidence="1" type="ORF">BN9_074950</name>
</gene>
<dbReference type="InParanoid" id="A0A024FU42"/>
<sequence>MERTKKRFRSSTNLELAAGIETNNKLRKIQNCRVPDQPVLSLAEERERSDSSLSENDINELLLLLGEENHCKPSVVKSELENTSETPFSLWECKHWQARKDSCDLIVIASNVEFYVHQFPILVQSKRLHDLATSVDTRSNRNEKEVSIPILKLPHDFPGDVELFEQLCIYWYSGTTSHSLISKKRCCCNLNRLPTVIAAMEYLQVSTETQARLRQLFVPLLKGQTLEPLVCFINHVYEQMVLDRITHLYGNQETLALCMQTLFMRVHCLASDKIPVLLTLPNEIFTQIMPNVLRSHRDIANGGEKFYGECTASISV</sequence>
<keyword evidence="2" id="KW-1185">Reference proteome</keyword>
<reference evidence="1 2" key="1">
    <citation type="submission" date="2012-05" db="EMBL/GenBank/DDBJ databases">
        <title>Recombination and specialization in a pathogen metapopulation.</title>
        <authorList>
            <person name="Gardiner A."/>
            <person name="Kemen E."/>
            <person name="Schultz-Larsen T."/>
            <person name="MacLean D."/>
            <person name="Van Oosterhout C."/>
            <person name="Jones J.D.G."/>
        </authorList>
    </citation>
    <scope>NUCLEOTIDE SEQUENCE [LARGE SCALE GENOMIC DNA]</scope>
    <source>
        <strain evidence="1 2">Ac Nc2</strain>
    </source>
</reference>
<dbReference type="EMBL" id="CAIX01000131">
    <property type="protein sequence ID" value="CCI10184.1"/>
    <property type="molecule type" value="Genomic_DNA"/>
</dbReference>
<dbReference type="Proteomes" id="UP000053237">
    <property type="component" value="Unassembled WGS sequence"/>
</dbReference>
<comment type="caution">
    <text evidence="1">The sequence shown here is derived from an EMBL/GenBank/DDBJ whole genome shotgun (WGS) entry which is preliminary data.</text>
</comment>
<protein>
    <recommendedName>
        <fullName evidence="3">BTB domain-containing protein</fullName>
    </recommendedName>
</protein>
<organism evidence="1 2">
    <name type="scientific">Albugo candida</name>
    <dbReference type="NCBI Taxonomy" id="65357"/>
    <lineage>
        <taxon>Eukaryota</taxon>
        <taxon>Sar</taxon>
        <taxon>Stramenopiles</taxon>
        <taxon>Oomycota</taxon>
        <taxon>Peronosporomycetes</taxon>
        <taxon>Albuginales</taxon>
        <taxon>Albuginaceae</taxon>
        <taxon>Albugo</taxon>
    </lineage>
</organism>
<dbReference type="OrthoDB" id="624345at2759"/>
<accession>A0A024FU42</accession>
<name>A0A024FU42_9STRA</name>
<dbReference type="Gene3D" id="3.30.710.10">
    <property type="entry name" value="Potassium Channel Kv1.1, Chain A"/>
    <property type="match status" value="1"/>
</dbReference>
<proteinExistence type="predicted"/>
<dbReference type="InterPro" id="IPR011333">
    <property type="entry name" value="SKP1/BTB/POZ_sf"/>
</dbReference>
<evidence type="ECO:0000313" key="2">
    <source>
        <dbReference type="Proteomes" id="UP000053237"/>
    </source>
</evidence>
<evidence type="ECO:0008006" key="3">
    <source>
        <dbReference type="Google" id="ProtNLM"/>
    </source>
</evidence>
<evidence type="ECO:0000313" key="1">
    <source>
        <dbReference type="EMBL" id="CCI10184.1"/>
    </source>
</evidence>
<dbReference type="AlphaFoldDB" id="A0A024FU42"/>